<protein>
    <submittedName>
        <fullName evidence="1">Uncharacterized protein</fullName>
    </submittedName>
</protein>
<dbReference type="Proteomes" id="UP000073492">
    <property type="component" value="Unassembled WGS sequence"/>
</dbReference>
<proteinExistence type="predicted"/>
<gene>
    <name evidence="1" type="ORF">AC579_8063</name>
</gene>
<comment type="caution">
    <text evidence="1">The sequence shown here is derived from an EMBL/GenBank/DDBJ whole genome shotgun (WGS) entry which is preliminary data.</text>
</comment>
<dbReference type="AlphaFoldDB" id="A0A139HHL4"/>
<name>A0A139HHL4_9PEZI</name>
<accession>A0A139HHL4</accession>
<evidence type="ECO:0000313" key="1">
    <source>
        <dbReference type="EMBL" id="KXT01958.1"/>
    </source>
</evidence>
<keyword evidence="2" id="KW-1185">Reference proteome</keyword>
<dbReference type="EMBL" id="LFZO01000637">
    <property type="protein sequence ID" value="KXT01958.1"/>
    <property type="molecule type" value="Genomic_DNA"/>
</dbReference>
<organism evidence="1 2">
    <name type="scientific">Pseudocercospora musae</name>
    <dbReference type="NCBI Taxonomy" id="113226"/>
    <lineage>
        <taxon>Eukaryota</taxon>
        <taxon>Fungi</taxon>
        <taxon>Dikarya</taxon>
        <taxon>Ascomycota</taxon>
        <taxon>Pezizomycotina</taxon>
        <taxon>Dothideomycetes</taxon>
        <taxon>Dothideomycetidae</taxon>
        <taxon>Mycosphaerellales</taxon>
        <taxon>Mycosphaerellaceae</taxon>
        <taxon>Pseudocercospora</taxon>
    </lineage>
</organism>
<sequence length="282" mass="31223">MTGRGKRISVSRFSCGLMVHRSGSNCPASGPQYRNGLARYNDHSNRVRIRLPGQQISAVVDCTNSANPCTITRTGQHGANFGSTFTFSAGGSAQAVPAALRSVLPLVVKWNPLRLREQQADKHKEDFLIGMSLDQEAYFPIRLPSLQHEWGPSICEAAGTRVAAECHMQATIASQCLSETPTSEVNLNTLRLARMHIFDGILDPACQVILNTSSVARQDEIISAKIPRHLVRSHSGFHEPLRDTKRPSTIHRYGSRTRTNVRHGLVTNAFRFVPSCYPMHFH</sequence>
<evidence type="ECO:0000313" key="2">
    <source>
        <dbReference type="Proteomes" id="UP000073492"/>
    </source>
</evidence>
<reference evidence="1 2" key="1">
    <citation type="submission" date="2015-07" db="EMBL/GenBank/DDBJ databases">
        <title>Comparative genomics of the Sigatoka disease complex on banana suggests a link between parallel evolutionary changes in Pseudocercospora fijiensis and Pseudocercospora eumusae and increased virulence on the banana host.</title>
        <authorList>
            <person name="Chang T.-C."/>
            <person name="Salvucci A."/>
            <person name="Crous P.W."/>
            <person name="Stergiopoulos I."/>
        </authorList>
    </citation>
    <scope>NUCLEOTIDE SEQUENCE [LARGE SCALE GENOMIC DNA]</scope>
    <source>
        <strain evidence="1 2">CBS 116634</strain>
    </source>
</reference>